<dbReference type="UniPathway" id="UPA00135">
    <property type="reaction ID" value="UER00197"/>
</dbReference>
<dbReference type="FunFam" id="3.40.640.10:FF:000010">
    <property type="entry name" value="Phosphoserine aminotransferase"/>
    <property type="match status" value="1"/>
</dbReference>
<comment type="function">
    <text evidence="12">Catalyzes the reversible conversion of 3-phosphohydroxypyruvate to phosphoserine and of 3-hydroxy-2-oxo-4-phosphonooxybutanoate to phosphohydroxythreonine.</text>
</comment>
<comment type="pathway">
    <text evidence="2 12">Amino-acid biosynthesis; L-serine biosynthesis; L-serine from 3-phospho-D-glycerate: step 2/3.</text>
</comment>
<dbReference type="GO" id="GO:0004648">
    <property type="term" value="F:O-phospho-L-serine:2-oxoglutarate aminotransferase activity"/>
    <property type="evidence" value="ECO:0007669"/>
    <property type="project" value="UniProtKB-UniRule"/>
</dbReference>
<evidence type="ECO:0000256" key="9">
    <source>
        <dbReference type="ARBA" id="ARBA00023299"/>
    </source>
</evidence>
<feature type="binding site" evidence="12">
    <location>
        <position position="103"/>
    </location>
    <ligand>
        <name>pyridoxal 5'-phosphate</name>
        <dbReference type="ChEBI" id="CHEBI:597326"/>
    </ligand>
</feature>
<evidence type="ECO:0000256" key="10">
    <source>
        <dbReference type="ARBA" id="ARBA00047630"/>
    </source>
</evidence>
<keyword evidence="9 12" id="KW-0718">Serine biosynthesis</keyword>
<evidence type="ECO:0000259" key="13">
    <source>
        <dbReference type="Pfam" id="PF00266"/>
    </source>
</evidence>
<evidence type="ECO:0000256" key="1">
    <source>
        <dbReference type="ARBA" id="ARBA00004915"/>
    </source>
</evidence>
<feature type="binding site" evidence="12">
    <location>
        <position position="43"/>
    </location>
    <ligand>
        <name>L-glutamate</name>
        <dbReference type="ChEBI" id="CHEBI:29985"/>
    </ligand>
</feature>
<comment type="catalytic activity">
    <reaction evidence="10 12">
        <text>4-(phosphooxy)-L-threonine + 2-oxoglutarate = (R)-3-hydroxy-2-oxo-4-phosphooxybutanoate + L-glutamate</text>
        <dbReference type="Rhea" id="RHEA:16573"/>
        <dbReference type="ChEBI" id="CHEBI:16810"/>
        <dbReference type="ChEBI" id="CHEBI:29985"/>
        <dbReference type="ChEBI" id="CHEBI:58452"/>
        <dbReference type="ChEBI" id="CHEBI:58538"/>
        <dbReference type="EC" id="2.6.1.52"/>
    </reaction>
</comment>
<accession>A0A1L6MXX5</accession>
<gene>
    <name evidence="12" type="primary">serC</name>
    <name evidence="14" type="ORF">BCY86_05820</name>
</gene>
<organism evidence="14 15">
    <name type="scientific">Pajaroellobacter abortibovis</name>
    <dbReference type="NCBI Taxonomy" id="1882918"/>
    <lineage>
        <taxon>Bacteria</taxon>
        <taxon>Pseudomonadati</taxon>
        <taxon>Myxococcota</taxon>
        <taxon>Polyangia</taxon>
        <taxon>Polyangiales</taxon>
        <taxon>Polyangiaceae</taxon>
    </lineage>
</organism>
<feature type="binding site" evidence="12">
    <location>
        <position position="188"/>
    </location>
    <ligand>
        <name>pyridoxal 5'-phosphate</name>
        <dbReference type="ChEBI" id="CHEBI:597326"/>
    </ligand>
</feature>
<keyword evidence="4 12" id="KW-0032">Aminotransferase</keyword>
<dbReference type="Gene3D" id="3.90.1150.10">
    <property type="entry name" value="Aspartate Aminotransferase, domain 1"/>
    <property type="match status" value="1"/>
</dbReference>
<dbReference type="OrthoDB" id="9809412at2"/>
<feature type="modified residue" description="N6-(pyridoxal phosphate)lysine" evidence="12">
    <location>
        <position position="212"/>
    </location>
</feature>
<dbReference type="PANTHER" id="PTHR43247">
    <property type="entry name" value="PHOSPHOSERINE AMINOTRANSFERASE"/>
    <property type="match status" value="1"/>
</dbReference>
<keyword evidence="6 12" id="KW-0808">Transferase</keyword>
<proteinExistence type="inferred from homology"/>
<evidence type="ECO:0000256" key="5">
    <source>
        <dbReference type="ARBA" id="ARBA00022605"/>
    </source>
</evidence>
<dbReference type="HAMAP" id="MF_00160">
    <property type="entry name" value="SerC_aminotrans_5"/>
    <property type="match status" value="1"/>
</dbReference>
<evidence type="ECO:0000256" key="6">
    <source>
        <dbReference type="ARBA" id="ARBA00022679"/>
    </source>
</evidence>
<dbReference type="FunFam" id="3.90.1150.10:FF:000006">
    <property type="entry name" value="Phosphoserine aminotransferase"/>
    <property type="match status" value="1"/>
</dbReference>
<dbReference type="GO" id="GO:0008615">
    <property type="term" value="P:pyridoxine biosynthetic process"/>
    <property type="evidence" value="ECO:0007669"/>
    <property type="project" value="UniProtKB-UniRule"/>
</dbReference>
<dbReference type="EC" id="2.6.1.52" evidence="12"/>
<dbReference type="Pfam" id="PF00266">
    <property type="entry name" value="Aminotran_5"/>
    <property type="match status" value="1"/>
</dbReference>
<feature type="binding site" evidence="12">
    <location>
        <position position="211"/>
    </location>
    <ligand>
        <name>pyridoxal 5'-phosphate</name>
        <dbReference type="ChEBI" id="CHEBI:597326"/>
    </ligand>
</feature>
<feature type="binding site" evidence="12">
    <location>
        <begin position="77"/>
        <end position="78"/>
    </location>
    <ligand>
        <name>pyridoxal 5'-phosphate</name>
        <dbReference type="ChEBI" id="CHEBI:597326"/>
    </ligand>
</feature>
<keyword evidence="8 12" id="KW-0664">Pyridoxine biosynthesis</keyword>
<comment type="caution">
    <text evidence="12">Lacks conserved residue(s) required for the propagation of feature annotation.</text>
</comment>
<keyword evidence="15" id="KW-1185">Reference proteome</keyword>
<dbReference type="RefSeq" id="WP_075276919.1">
    <property type="nucleotide sequence ID" value="NZ_CP016908.1"/>
</dbReference>
<dbReference type="STRING" id="1882918.BCY86_05820"/>
<comment type="subunit">
    <text evidence="12">Homodimer.</text>
</comment>
<keyword evidence="5 12" id="KW-0028">Amino-acid biosynthesis</keyword>
<comment type="cofactor">
    <cofactor evidence="12">
        <name>pyridoxal 5'-phosphate</name>
        <dbReference type="ChEBI" id="CHEBI:597326"/>
    </cofactor>
    <text evidence="12">Binds 1 pyridoxal phosphate per subunit.</text>
</comment>
<dbReference type="GO" id="GO:0030170">
    <property type="term" value="F:pyridoxal phosphate binding"/>
    <property type="evidence" value="ECO:0007669"/>
    <property type="project" value="UniProtKB-UniRule"/>
</dbReference>
<dbReference type="InterPro" id="IPR000192">
    <property type="entry name" value="Aminotrans_V_dom"/>
</dbReference>
<evidence type="ECO:0000313" key="14">
    <source>
        <dbReference type="EMBL" id="APS00255.1"/>
    </source>
</evidence>
<protein>
    <recommendedName>
        <fullName evidence="12">Phosphoserine aminotransferase</fullName>
        <ecNumber evidence="12">2.6.1.52</ecNumber>
    </recommendedName>
    <alternativeName>
        <fullName evidence="12">Phosphohydroxythreonine aminotransferase</fullName>
        <shortName evidence="12">PSAT</shortName>
    </alternativeName>
</protein>
<evidence type="ECO:0000256" key="11">
    <source>
        <dbReference type="ARBA" id="ARBA00049007"/>
    </source>
</evidence>
<dbReference type="Gene3D" id="3.40.640.10">
    <property type="entry name" value="Type I PLP-dependent aspartate aminotransferase-like (Major domain)"/>
    <property type="match status" value="1"/>
</dbReference>
<dbReference type="KEGG" id="pabo:BCY86_05820"/>
<evidence type="ECO:0000256" key="4">
    <source>
        <dbReference type="ARBA" id="ARBA00022576"/>
    </source>
</evidence>
<evidence type="ECO:0000256" key="7">
    <source>
        <dbReference type="ARBA" id="ARBA00022898"/>
    </source>
</evidence>
<reference evidence="14 15" key="1">
    <citation type="submission" date="2016-08" db="EMBL/GenBank/DDBJ databases">
        <title>Identification and validation of antigenic proteins from Pajaroellobacter abortibovis using de-novo genome sequence assembly and reverse vaccinology.</title>
        <authorList>
            <person name="Welly B.T."/>
            <person name="Miller M.R."/>
            <person name="Stott J.L."/>
            <person name="Blanchard M.T."/>
            <person name="Islas-Trejo A.D."/>
            <person name="O'Rourke S.M."/>
            <person name="Young A.E."/>
            <person name="Medrano J.F."/>
            <person name="Van Eenennaam A.L."/>
        </authorList>
    </citation>
    <scope>NUCLEOTIDE SEQUENCE [LARGE SCALE GENOMIC DNA]</scope>
    <source>
        <strain evidence="14 15">BTF92-0548A/99-0131</strain>
    </source>
</reference>
<dbReference type="SUPFAM" id="SSF53383">
    <property type="entry name" value="PLP-dependent transferases"/>
    <property type="match status" value="1"/>
</dbReference>
<keyword evidence="7 12" id="KW-0663">Pyridoxal phosphate</keyword>
<name>A0A1L6MXX5_9BACT</name>
<comment type="similarity">
    <text evidence="3 12">Belongs to the class-V pyridoxal-phosphate-dependent aminotransferase family. SerC subfamily.</text>
</comment>
<comment type="subcellular location">
    <subcellularLocation>
        <location evidence="12">Cytoplasm</location>
    </subcellularLocation>
</comment>
<dbReference type="InterPro" id="IPR015422">
    <property type="entry name" value="PyrdxlP-dep_Trfase_small"/>
</dbReference>
<dbReference type="Proteomes" id="UP000185544">
    <property type="component" value="Chromosome"/>
</dbReference>
<dbReference type="PROSITE" id="PS00595">
    <property type="entry name" value="AA_TRANSFER_CLASS_5"/>
    <property type="match status" value="1"/>
</dbReference>
<evidence type="ECO:0000256" key="8">
    <source>
        <dbReference type="ARBA" id="ARBA00023096"/>
    </source>
</evidence>
<dbReference type="GO" id="GO:0006564">
    <property type="term" value="P:L-serine biosynthetic process"/>
    <property type="evidence" value="ECO:0007669"/>
    <property type="project" value="UniProtKB-UniRule"/>
</dbReference>
<dbReference type="GO" id="GO:0005737">
    <property type="term" value="C:cytoplasm"/>
    <property type="evidence" value="ECO:0007669"/>
    <property type="project" value="UniProtKB-SubCell"/>
</dbReference>
<dbReference type="InterPro" id="IPR020578">
    <property type="entry name" value="Aminotrans_V_PyrdxlP_BS"/>
</dbReference>
<feature type="domain" description="Aminotransferase class V" evidence="13">
    <location>
        <begin position="7"/>
        <end position="356"/>
    </location>
</feature>
<comment type="catalytic activity">
    <reaction evidence="11 12">
        <text>O-phospho-L-serine + 2-oxoglutarate = 3-phosphooxypyruvate + L-glutamate</text>
        <dbReference type="Rhea" id="RHEA:14329"/>
        <dbReference type="ChEBI" id="CHEBI:16810"/>
        <dbReference type="ChEBI" id="CHEBI:18110"/>
        <dbReference type="ChEBI" id="CHEBI:29985"/>
        <dbReference type="ChEBI" id="CHEBI:57524"/>
        <dbReference type="EC" id="2.6.1.52"/>
    </reaction>
</comment>
<comment type="pathway">
    <text evidence="1 12">Cofactor biosynthesis; pyridoxine 5'-phosphate biosynthesis; pyridoxine 5'-phosphate from D-erythrose 4-phosphate: step 3/5.</text>
</comment>
<dbReference type="InterPro" id="IPR022278">
    <property type="entry name" value="Pser_aminoTfrase"/>
</dbReference>
<dbReference type="UniPathway" id="UPA00244">
    <property type="reaction ID" value="UER00311"/>
</dbReference>
<evidence type="ECO:0000256" key="3">
    <source>
        <dbReference type="ARBA" id="ARBA00006904"/>
    </source>
</evidence>
<sequence length="377" mass="41938">MNSRCINFSPGPSALPLSVLQTAREELLNFSDTGMSVMEQSHRGPVFEAICQETLALIRELCKLPQDYTVLLLQGGASLQFAQVPLNFLGEGETASYLTHGLWGEKALAEARIVAAARGAHIHLAAHTGIEQDGKFAYTRVPLPKETNIHPSSAFLHLTSNETVHGLQFEVDPEHPFPVCPGVPIACDMSSDFLSRPFDYTRFDLIYASAQKNIGPSGVGVVIVRNEWMEKGRLDLPKILQYRIQAQAGSLYHTPPTFAIYMMRQVLLWKKSVGGIEQIAAWNREKSSLIYQQIDRYPELYRSSVERTSRSIMNVVFYLPTAALESAFLVEAKVHGMVGLRGHSRVGGIRVSLYNAIPVEWARTLSEFMGWFAENNG</sequence>
<dbReference type="EMBL" id="CP016908">
    <property type="protein sequence ID" value="APS00255.1"/>
    <property type="molecule type" value="Genomic_DNA"/>
</dbReference>
<evidence type="ECO:0000256" key="2">
    <source>
        <dbReference type="ARBA" id="ARBA00005099"/>
    </source>
</evidence>
<keyword evidence="12" id="KW-0963">Cytoplasm</keyword>
<evidence type="ECO:0000256" key="12">
    <source>
        <dbReference type="HAMAP-Rule" id="MF_00160"/>
    </source>
</evidence>
<dbReference type="AlphaFoldDB" id="A0A1L6MXX5"/>
<evidence type="ECO:0000313" key="15">
    <source>
        <dbReference type="Proteomes" id="UP000185544"/>
    </source>
</evidence>
<dbReference type="NCBIfam" id="NF003764">
    <property type="entry name" value="PRK05355.1"/>
    <property type="match status" value="1"/>
</dbReference>
<dbReference type="InterPro" id="IPR015421">
    <property type="entry name" value="PyrdxlP-dep_Trfase_major"/>
</dbReference>
<feature type="binding site" evidence="12">
    <location>
        <position position="163"/>
    </location>
    <ligand>
        <name>pyridoxal 5'-phosphate</name>
        <dbReference type="ChEBI" id="CHEBI:597326"/>
    </ligand>
</feature>
<dbReference type="InterPro" id="IPR015424">
    <property type="entry name" value="PyrdxlP-dep_Trfase"/>
</dbReference>
<dbReference type="PANTHER" id="PTHR43247:SF1">
    <property type="entry name" value="PHOSPHOSERINE AMINOTRANSFERASE"/>
    <property type="match status" value="1"/>
</dbReference>
<dbReference type="PIRSF" id="PIRSF000525">
    <property type="entry name" value="SerC"/>
    <property type="match status" value="1"/>
</dbReference>